<sequence>MLRRLYEWTLSLAATRNAERVLFGVSFAESSFFPIPPDVLLIPMVIAKPAKWVRIGVICTLASVLGAIAGYFIGMFLFDQVAEPILSFYGKLDSYDKIAAWYNSWGGWGVLFAAITPFPYKVLTIFSGATGLNFGIFLLVSVIGRSFRFFLIAWLLSRYGAPIRDFIEKYLGLLFTLFVVLLGGGFYLVKYVF</sequence>
<dbReference type="HOGENOM" id="CLU_098634_1_0_5"/>
<dbReference type="AlphaFoldDB" id="A0A0D5LUU9"/>
<gene>
    <name evidence="3" type="ORF">TM49_07545</name>
</gene>
<feature type="transmembrane region" description="Helical" evidence="1">
    <location>
        <begin position="132"/>
        <end position="157"/>
    </location>
</feature>
<reference evidence="3 4" key="1">
    <citation type="journal article" date="2015" name="Genome Announc.">
        <title>Complete genome sequence of Martelella endophytica YC6887, which has antifungal activity associated with a halophyte.</title>
        <authorList>
            <person name="Khan A."/>
            <person name="Khan H."/>
            <person name="Chung E.J."/>
            <person name="Hossain M.T."/>
            <person name="Chung Y.R."/>
        </authorList>
    </citation>
    <scope>NUCLEOTIDE SEQUENCE [LARGE SCALE GENOMIC DNA]</scope>
    <source>
        <strain evidence="3">YC6887</strain>
    </source>
</reference>
<feature type="transmembrane region" description="Helical" evidence="1">
    <location>
        <begin position="52"/>
        <end position="78"/>
    </location>
</feature>
<keyword evidence="4" id="KW-1185">Reference proteome</keyword>
<dbReference type="KEGG" id="mey:TM49_07545"/>
<dbReference type="InterPro" id="IPR051311">
    <property type="entry name" value="DedA_domain"/>
</dbReference>
<evidence type="ECO:0000313" key="4">
    <source>
        <dbReference type="Proteomes" id="UP000032611"/>
    </source>
</evidence>
<feature type="transmembrane region" description="Helical" evidence="1">
    <location>
        <begin position="169"/>
        <end position="189"/>
    </location>
</feature>
<dbReference type="PANTHER" id="PTHR42709:SF11">
    <property type="entry name" value="DEDA FAMILY PROTEIN"/>
    <property type="match status" value="1"/>
</dbReference>
<dbReference type="STRING" id="1486262.TM49_07545"/>
<dbReference type="GO" id="GO:0005886">
    <property type="term" value="C:plasma membrane"/>
    <property type="evidence" value="ECO:0007669"/>
    <property type="project" value="TreeGrafter"/>
</dbReference>
<dbReference type="Pfam" id="PF09335">
    <property type="entry name" value="VTT_dom"/>
    <property type="match status" value="1"/>
</dbReference>
<name>A0A0D5LUU9_MAREN</name>
<dbReference type="PANTHER" id="PTHR42709">
    <property type="entry name" value="ALKALINE PHOSPHATASE LIKE PROTEIN"/>
    <property type="match status" value="1"/>
</dbReference>
<evidence type="ECO:0000256" key="1">
    <source>
        <dbReference type="SAM" id="Phobius"/>
    </source>
</evidence>
<dbReference type="InterPro" id="IPR032816">
    <property type="entry name" value="VTT_dom"/>
</dbReference>
<keyword evidence="1" id="KW-0472">Membrane</keyword>
<proteinExistence type="predicted"/>
<protein>
    <submittedName>
        <fullName evidence="3">Cytochrome B561</fullName>
    </submittedName>
</protein>
<keyword evidence="1" id="KW-0812">Transmembrane</keyword>
<dbReference type="RefSeq" id="WP_045684946.1">
    <property type="nucleotide sequence ID" value="NZ_CP010803.1"/>
</dbReference>
<dbReference type="PATRIC" id="fig|1486262.3.peg.1555"/>
<dbReference type="OrthoDB" id="9810270at2"/>
<organism evidence="3 4">
    <name type="scientific">Martelella endophytica</name>
    <dbReference type="NCBI Taxonomy" id="1486262"/>
    <lineage>
        <taxon>Bacteria</taxon>
        <taxon>Pseudomonadati</taxon>
        <taxon>Pseudomonadota</taxon>
        <taxon>Alphaproteobacteria</taxon>
        <taxon>Hyphomicrobiales</taxon>
        <taxon>Aurantimonadaceae</taxon>
        <taxon>Martelella</taxon>
    </lineage>
</organism>
<dbReference type="Proteomes" id="UP000032611">
    <property type="component" value="Chromosome"/>
</dbReference>
<dbReference type="EMBL" id="CP010803">
    <property type="protein sequence ID" value="AJY48024.1"/>
    <property type="molecule type" value="Genomic_DNA"/>
</dbReference>
<keyword evidence="1" id="KW-1133">Transmembrane helix</keyword>
<accession>A0A0D5LUU9</accession>
<evidence type="ECO:0000259" key="2">
    <source>
        <dbReference type="Pfam" id="PF09335"/>
    </source>
</evidence>
<feature type="domain" description="VTT" evidence="2">
    <location>
        <begin position="35"/>
        <end position="155"/>
    </location>
</feature>
<evidence type="ECO:0000313" key="3">
    <source>
        <dbReference type="EMBL" id="AJY48024.1"/>
    </source>
</evidence>
<feature type="transmembrane region" description="Helical" evidence="1">
    <location>
        <begin position="99"/>
        <end position="120"/>
    </location>
</feature>